<sequence length="84" mass="8614">MLGNANDLVRGASHSSHPSGCSCLECGHTNARQGAVLDALDISHTRAYLFKGSEVPSADLFTALLGGTANDVDQASARNLTGNS</sequence>
<organism evidence="2 3">
    <name type="scientific">Iphiclides podalirius</name>
    <name type="common">scarce swallowtail</name>
    <dbReference type="NCBI Taxonomy" id="110791"/>
    <lineage>
        <taxon>Eukaryota</taxon>
        <taxon>Metazoa</taxon>
        <taxon>Ecdysozoa</taxon>
        <taxon>Arthropoda</taxon>
        <taxon>Hexapoda</taxon>
        <taxon>Insecta</taxon>
        <taxon>Pterygota</taxon>
        <taxon>Neoptera</taxon>
        <taxon>Endopterygota</taxon>
        <taxon>Lepidoptera</taxon>
        <taxon>Glossata</taxon>
        <taxon>Ditrysia</taxon>
        <taxon>Papilionoidea</taxon>
        <taxon>Papilionidae</taxon>
        <taxon>Papilioninae</taxon>
        <taxon>Iphiclides</taxon>
    </lineage>
</organism>
<feature type="region of interest" description="Disordered" evidence="1">
    <location>
        <begin position="1"/>
        <end position="20"/>
    </location>
</feature>
<protein>
    <submittedName>
        <fullName evidence="2">Uncharacterized protein</fullName>
    </submittedName>
</protein>
<evidence type="ECO:0000313" key="2">
    <source>
        <dbReference type="EMBL" id="CAH2041165.1"/>
    </source>
</evidence>
<name>A0ABN8HTI9_9NEOP</name>
<dbReference type="EMBL" id="OW152825">
    <property type="protein sequence ID" value="CAH2041165.1"/>
    <property type="molecule type" value="Genomic_DNA"/>
</dbReference>
<keyword evidence="3" id="KW-1185">Reference proteome</keyword>
<gene>
    <name evidence="2" type="ORF">IPOD504_LOCUS2955</name>
</gene>
<proteinExistence type="predicted"/>
<evidence type="ECO:0000313" key="3">
    <source>
        <dbReference type="Proteomes" id="UP000837857"/>
    </source>
</evidence>
<accession>A0ABN8HTI9</accession>
<dbReference type="Proteomes" id="UP000837857">
    <property type="component" value="Chromosome 13"/>
</dbReference>
<feature type="non-terminal residue" evidence="2">
    <location>
        <position position="1"/>
    </location>
</feature>
<evidence type="ECO:0000256" key="1">
    <source>
        <dbReference type="SAM" id="MobiDB-lite"/>
    </source>
</evidence>
<reference evidence="2" key="1">
    <citation type="submission" date="2022-03" db="EMBL/GenBank/DDBJ databases">
        <authorList>
            <person name="Martin H S."/>
        </authorList>
    </citation>
    <scope>NUCLEOTIDE SEQUENCE</scope>
</reference>